<dbReference type="Gene3D" id="3.40.50.720">
    <property type="entry name" value="NAD(P)-binding Rossmann-like Domain"/>
    <property type="match status" value="1"/>
</dbReference>
<protein>
    <submittedName>
        <fullName evidence="2">UDP-glucose 4-epimerase</fullName>
    </submittedName>
</protein>
<accession>A0A1M4ZP60</accession>
<proteinExistence type="predicted"/>
<gene>
    <name evidence="2" type="ORF">SAMN05444349_11334</name>
</gene>
<evidence type="ECO:0000259" key="1">
    <source>
        <dbReference type="Pfam" id="PF01370"/>
    </source>
</evidence>
<dbReference type="InterPro" id="IPR036291">
    <property type="entry name" value="NAD(P)-bd_dom_sf"/>
</dbReference>
<dbReference type="SUPFAM" id="SSF51735">
    <property type="entry name" value="NAD(P)-binding Rossmann-fold domains"/>
    <property type="match status" value="1"/>
</dbReference>
<feature type="domain" description="NAD-dependent epimerase/dehydratase" evidence="1">
    <location>
        <begin position="5"/>
        <end position="251"/>
    </location>
</feature>
<dbReference type="OrthoDB" id="9803111at2"/>
<sequence length="331" mass="38545">MKKKIIIFGATGNVGSYLLKYALEYFNKDEYEVIASGRRKTDFFTKRGIEYYSIDLTKASDFEQLPTENVFAVMLLSAQIPSYMNTYEPKKYIDSIITGGFNVLEYCRKNHVDRILYTQTVFDVSLYPHDVILKPDITPNFSYTGDHAIYVIAKNTMLELLKHYYQEFGLKKFIFRLPTIYNYSPYPYYYPNGIKTKRPIYQMIEKAQNGEPLEIWGDPHYAKDMVHVYDFSQMLCKAVEVQQETGFYNVGTGIPITIEEQIFTIIDVFSPSSHPSPVIYRPDKICGGGFLMDISNAKEELGYVPLYNCHKLFEDYKQEMEINRFAELRLA</sequence>
<dbReference type="STRING" id="871325.SAMN05444349_11334"/>
<dbReference type="PANTHER" id="PTHR43245">
    <property type="entry name" value="BIFUNCTIONAL POLYMYXIN RESISTANCE PROTEIN ARNA"/>
    <property type="match status" value="1"/>
</dbReference>
<keyword evidence="3" id="KW-1185">Reference proteome</keyword>
<name>A0A1M4ZP60_9BACE</name>
<evidence type="ECO:0000313" key="2">
    <source>
        <dbReference type="EMBL" id="SHF19788.1"/>
    </source>
</evidence>
<dbReference type="Proteomes" id="UP000184436">
    <property type="component" value="Unassembled WGS sequence"/>
</dbReference>
<dbReference type="InterPro" id="IPR001509">
    <property type="entry name" value="Epimerase_deHydtase"/>
</dbReference>
<dbReference type="EMBL" id="FQVD01000013">
    <property type="protein sequence ID" value="SHF19788.1"/>
    <property type="molecule type" value="Genomic_DNA"/>
</dbReference>
<dbReference type="Pfam" id="PF01370">
    <property type="entry name" value="Epimerase"/>
    <property type="match status" value="1"/>
</dbReference>
<dbReference type="AlphaFoldDB" id="A0A1M4ZP60"/>
<reference evidence="2 3" key="1">
    <citation type="submission" date="2016-11" db="EMBL/GenBank/DDBJ databases">
        <authorList>
            <person name="Jaros S."/>
            <person name="Januszkiewicz K."/>
            <person name="Wedrychowicz H."/>
        </authorList>
    </citation>
    <scope>NUCLEOTIDE SEQUENCE [LARGE SCALE GENOMIC DNA]</scope>
    <source>
        <strain evidence="2 3">DSM 26883</strain>
    </source>
</reference>
<evidence type="ECO:0000313" key="3">
    <source>
        <dbReference type="Proteomes" id="UP000184436"/>
    </source>
</evidence>
<dbReference type="InterPro" id="IPR050177">
    <property type="entry name" value="Lipid_A_modif_metabolic_enz"/>
</dbReference>
<dbReference type="RefSeq" id="WP_025074687.1">
    <property type="nucleotide sequence ID" value="NZ_FQVD01000013.1"/>
</dbReference>
<organism evidence="2 3">
    <name type="scientific">Bacteroides faecichinchillae</name>
    <dbReference type="NCBI Taxonomy" id="871325"/>
    <lineage>
        <taxon>Bacteria</taxon>
        <taxon>Pseudomonadati</taxon>
        <taxon>Bacteroidota</taxon>
        <taxon>Bacteroidia</taxon>
        <taxon>Bacteroidales</taxon>
        <taxon>Bacteroidaceae</taxon>
        <taxon>Bacteroides</taxon>
    </lineage>
</organism>